<evidence type="ECO:0000313" key="3">
    <source>
        <dbReference type="EMBL" id="CAB5228850.1"/>
    </source>
</evidence>
<evidence type="ECO:0000313" key="1">
    <source>
        <dbReference type="EMBL" id="CAB4171922.1"/>
    </source>
</evidence>
<reference evidence="1" key="1">
    <citation type="submission" date="2020-05" db="EMBL/GenBank/DDBJ databases">
        <authorList>
            <person name="Chiriac C."/>
            <person name="Salcher M."/>
            <person name="Ghai R."/>
            <person name="Kavagutti S V."/>
        </authorList>
    </citation>
    <scope>NUCLEOTIDE SEQUENCE</scope>
</reference>
<dbReference type="EMBL" id="LR796879">
    <property type="protein sequence ID" value="CAB4171922.1"/>
    <property type="molecule type" value="Genomic_DNA"/>
</dbReference>
<gene>
    <name evidence="2" type="ORF">UFOVP1345_39</name>
    <name evidence="3" type="ORF">UFOVP1542_39</name>
    <name evidence="1" type="ORF">UFOVP920_39</name>
</gene>
<accession>A0A6J5PLB9</accession>
<name>A0A6J5PLB9_9CAUD</name>
<dbReference type="EMBL" id="LR798390">
    <property type="protein sequence ID" value="CAB5228850.1"/>
    <property type="molecule type" value="Genomic_DNA"/>
</dbReference>
<protein>
    <submittedName>
        <fullName evidence="1">Uncharacterized protein</fullName>
    </submittedName>
</protein>
<sequence>MSYNTGNVNKQSVITVTLSPALIVANTSAEQTFTVNGVAVGDVICVNKPTTQAGLGIVGQRVSAANTIAITFGNFTGSSITPTAAQAYKIVITRPDSVITDGNI</sequence>
<evidence type="ECO:0000313" key="2">
    <source>
        <dbReference type="EMBL" id="CAB4200380.1"/>
    </source>
</evidence>
<organism evidence="1">
    <name type="scientific">uncultured Caudovirales phage</name>
    <dbReference type="NCBI Taxonomy" id="2100421"/>
    <lineage>
        <taxon>Viruses</taxon>
        <taxon>Duplodnaviria</taxon>
        <taxon>Heunggongvirae</taxon>
        <taxon>Uroviricota</taxon>
        <taxon>Caudoviricetes</taxon>
        <taxon>Peduoviridae</taxon>
        <taxon>Maltschvirus</taxon>
        <taxon>Maltschvirus maltsch</taxon>
    </lineage>
</organism>
<proteinExistence type="predicted"/>
<dbReference type="EMBL" id="LR797298">
    <property type="protein sequence ID" value="CAB4200380.1"/>
    <property type="molecule type" value="Genomic_DNA"/>
</dbReference>